<dbReference type="InterPro" id="IPR052905">
    <property type="entry name" value="LD-transpeptidase_YkuD-like"/>
</dbReference>
<dbReference type="PANTHER" id="PTHR41533:SF2">
    <property type="entry name" value="BLR7131 PROTEIN"/>
    <property type="match status" value="1"/>
</dbReference>
<keyword evidence="1" id="KW-0573">Peptidoglycan synthesis</keyword>
<feature type="chain" id="PRO_5045757558" evidence="2">
    <location>
        <begin position="19"/>
        <end position="248"/>
    </location>
</feature>
<evidence type="ECO:0000313" key="5">
    <source>
        <dbReference type="Proteomes" id="UP000727907"/>
    </source>
</evidence>
<evidence type="ECO:0000259" key="3">
    <source>
        <dbReference type="PROSITE" id="PS52029"/>
    </source>
</evidence>
<keyword evidence="2" id="KW-0732">Signal</keyword>
<dbReference type="CDD" id="cd16913">
    <property type="entry name" value="YkuD_like"/>
    <property type="match status" value="1"/>
</dbReference>
<keyword evidence="1" id="KW-0961">Cell wall biogenesis/degradation</keyword>
<name>A0ABS6II11_9HYPH</name>
<dbReference type="PROSITE" id="PS51257">
    <property type="entry name" value="PROKAR_LIPOPROTEIN"/>
    <property type="match status" value="1"/>
</dbReference>
<dbReference type="PROSITE" id="PS52029">
    <property type="entry name" value="LD_TPASE"/>
    <property type="match status" value="1"/>
</dbReference>
<protein>
    <submittedName>
        <fullName evidence="4">L,D-transpeptidase family protein</fullName>
    </submittedName>
</protein>
<evidence type="ECO:0000256" key="1">
    <source>
        <dbReference type="PROSITE-ProRule" id="PRU01373"/>
    </source>
</evidence>
<keyword evidence="5" id="KW-1185">Reference proteome</keyword>
<comment type="caution">
    <text evidence="4">The sequence shown here is derived from an EMBL/GenBank/DDBJ whole genome shotgun (WGS) entry which is preliminary data.</text>
</comment>
<dbReference type="PANTHER" id="PTHR41533">
    <property type="entry name" value="L,D-TRANSPEPTIDASE HI_1667-RELATED"/>
    <property type="match status" value="1"/>
</dbReference>
<gene>
    <name evidence="4" type="ORF">KQ910_03930</name>
</gene>
<feature type="active site" description="Nucleophile" evidence="1">
    <location>
        <position position="163"/>
    </location>
</feature>
<dbReference type="Pfam" id="PF03734">
    <property type="entry name" value="YkuD"/>
    <property type="match status" value="1"/>
</dbReference>
<evidence type="ECO:0000313" key="4">
    <source>
        <dbReference type="EMBL" id="MBU8872895.1"/>
    </source>
</evidence>
<feature type="active site" description="Proton donor/acceptor" evidence="1">
    <location>
        <position position="144"/>
    </location>
</feature>
<sequence>MRLSFTLILAGAALLLLAACGGNQPVPAESAAPPQRDERNAALRAVGVDVPVRGKFVVVNIPSFELVAFENGTPVLRSRVVVGRRATPTPELATAIVAVKFNPSWTPTPAMVRWEGARFMPPGPHNPLGRVLFELDNDQLIFMHDTNDRSYFEKTSRAFSHGCIRVEQARELAGWALDMTRQEIDSSIAAGATRRVPLAAEIPTRLVYRTRFPDAAGRLIDHPDVYGRGTLTQAAGDHQGSENCSGAL</sequence>
<evidence type="ECO:0000256" key="2">
    <source>
        <dbReference type="SAM" id="SignalP"/>
    </source>
</evidence>
<keyword evidence="1" id="KW-0133">Cell shape</keyword>
<accession>A0ABS6II11</accession>
<dbReference type="EMBL" id="JAHOPB010000001">
    <property type="protein sequence ID" value="MBU8872895.1"/>
    <property type="molecule type" value="Genomic_DNA"/>
</dbReference>
<feature type="signal peptide" evidence="2">
    <location>
        <begin position="1"/>
        <end position="18"/>
    </location>
</feature>
<proteinExistence type="predicted"/>
<dbReference type="Proteomes" id="UP000727907">
    <property type="component" value="Unassembled WGS sequence"/>
</dbReference>
<comment type="pathway">
    <text evidence="1">Cell wall biogenesis; peptidoglycan biosynthesis.</text>
</comment>
<feature type="domain" description="L,D-TPase catalytic" evidence="3">
    <location>
        <begin position="55"/>
        <end position="187"/>
    </location>
</feature>
<reference evidence="4 5" key="1">
    <citation type="submission" date="2021-06" db="EMBL/GenBank/DDBJ databases">
        <authorList>
            <person name="Lee D.H."/>
        </authorList>
    </citation>
    <scope>NUCLEOTIDE SEQUENCE [LARGE SCALE GENOMIC DNA]</scope>
    <source>
        <strain evidence="4 5">MMS21-HV4-11</strain>
    </source>
</reference>
<dbReference type="RefSeq" id="WP_216957173.1">
    <property type="nucleotide sequence ID" value="NZ_JAHOPB010000001.1"/>
</dbReference>
<dbReference type="InterPro" id="IPR005490">
    <property type="entry name" value="LD_TPept_cat_dom"/>
</dbReference>
<organism evidence="4 5">
    <name type="scientific">Reyranella humidisoli</name>
    <dbReference type="NCBI Taxonomy" id="2849149"/>
    <lineage>
        <taxon>Bacteria</taxon>
        <taxon>Pseudomonadati</taxon>
        <taxon>Pseudomonadota</taxon>
        <taxon>Alphaproteobacteria</taxon>
        <taxon>Hyphomicrobiales</taxon>
        <taxon>Reyranellaceae</taxon>
        <taxon>Reyranella</taxon>
    </lineage>
</organism>